<evidence type="ECO:0000313" key="1">
    <source>
        <dbReference type="EMBL" id="KAK8885323.1"/>
    </source>
</evidence>
<protein>
    <submittedName>
        <fullName evidence="1">Uncharacterized protein</fullName>
    </submittedName>
</protein>
<name>A0ABR2K2J8_9EUKA</name>
<sequence length="384" mass="44597">MDQFQTSLHLTADDSQDISTSISQQFLIEEVDLGPNYLNIPNSIFASLPLIKKNPKNLRYSNGKCASREILQEMLLLAHFLPDSTIEFQYPSGETIETTFPAGTSLYAVFSHLFPEHLSSYSFIFFVRTQKKTGKRLLLRPSSLPIGIYDMKDCLWSIEFIYIPEYLKYDKIYIDMLGKWFDDRKSQYNNKKPERKNDFDDFLQQLHQVSNQEQLVTLLNKVNQNPRTKVRRYSTSSLTIKLDWGKDYGKNDEHQIVKIKSNGKTLIGFDLSSARIHRSNSQYLFTIKMIKDPNTVKSFKLSDNDADNLTEFLNIAVTPKIAEKNPGDALSILFPDPQQREFSIPQITSKSKILKMKLKNTRRLVIEQRNISKKHNKFGWKEDK</sequence>
<organism evidence="1 2">
    <name type="scientific">Tritrichomonas musculus</name>
    <dbReference type="NCBI Taxonomy" id="1915356"/>
    <lineage>
        <taxon>Eukaryota</taxon>
        <taxon>Metamonada</taxon>
        <taxon>Parabasalia</taxon>
        <taxon>Tritrichomonadida</taxon>
        <taxon>Tritrichomonadidae</taxon>
        <taxon>Tritrichomonas</taxon>
    </lineage>
</organism>
<dbReference type="Proteomes" id="UP001470230">
    <property type="component" value="Unassembled WGS sequence"/>
</dbReference>
<reference evidence="1 2" key="1">
    <citation type="submission" date="2024-04" db="EMBL/GenBank/DDBJ databases">
        <title>Tritrichomonas musculus Genome.</title>
        <authorList>
            <person name="Alves-Ferreira E."/>
            <person name="Grigg M."/>
            <person name="Lorenzi H."/>
            <person name="Galac M."/>
        </authorList>
    </citation>
    <scope>NUCLEOTIDE SEQUENCE [LARGE SCALE GENOMIC DNA]</scope>
    <source>
        <strain evidence="1 2">EAF2021</strain>
    </source>
</reference>
<evidence type="ECO:0000313" key="2">
    <source>
        <dbReference type="Proteomes" id="UP001470230"/>
    </source>
</evidence>
<proteinExistence type="predicted"/>
<accession>A0ABR2K2J8</accession>
<keyword evidence="2" id="KW-1185">Reference proteome</keyword>
<comment type="caution">
    <text evidence="1">The sequence shown here is derived from an EMBL/GenBank/DDBJ whole genome shotgun (WGS) entry which is preliminary data.</text>
</comment>
<dbReference type="EMBL" id="JAPFFF010000007">
    <property type="protein sequence ID" value="KAK8885323.1"/>
    <property type="molecule type" value="Genomic_DNA"/>
</dbReference>
<gene>
    <name evidence="1" type="ORF">M9Y10_040769</name>
</gene>